<feature type="compositionally biased region" description="Acidic residues" evidence="1">
    <location>
        <begin position="388"/>
        <end position="397"/>
    </location>
</feature>
<feature type="region of interest" description="Disordered" evidence="1">
    <location>
        <begin position="92"/>
        <end position="114"/>
    </location>
</feature>
<sequence>RAGSRRRALADMDREAEATPPPASEALDSEALESEPVSRALAEPDGFEACPVSEPIFAPRLEAEHAAQEAETGRPAGILDVRAFALDDFAPTPAAQTPAAQTFTEESLGDENFDGDAGDADSFDDAIAAQPQIFRPAAPLGARAPGEPIGQGLFDAYSQAIAARTAASGPAPAASIFSADAHTDFAHPDFALPAREETASAPITAAPETGAAPGAVRPFAGPESRSAAARIESRELDELSQLELLERLALAMTRRREEMERQASLPVEPVEVAAEPLETTPVEEAAAAEEPVPAIPVIPDVKRGAAPLLAPVADVAPTPAPETAPEQARVARIPAAMRPVDLDAFDDEDEPLPGYIPPRHIGAGTLRPFDAPSAAPQDAPELAGADAGSDEDEESVLEEGYSSLLNLSRSTPQRQEFVRIEEPETPDEVEPVVVFPGDERPVQGLFARRTGEPETDETPSVRPVALAPAFPAMPAAMNQRLFDAPGKHDAEETEKALRSALATLQRMSGAA</sequence>
<dbReference type="EMBL" id="JALHLF010000091">
    <property type="protein sequence ID" value="MCJ2184316.1"/>
    <property type="molecule type" value="Genomic_DNA"/>
</dbReference>
<reference evidence="2" key="1">
    <citation type="submission" date="2022-03" db="EMBL/GenBank/DDBJ databases">
        <title>Identification of a novel bacterium isolated from mangrove sediments.</title>
        <authorList>
            <person name="Pan X."/>
        </authorList>
    </citation>
    <scope>NUCLEOTIDE SEQUENCE</scope>
    <source>
        <strain evidence="2">B1949</strain>
    </source>
</reference>
<dbReference type="Proteomes" id="UP001162881">
    <property type="component" value="Unassembled WGS sequence"/>
</dbReference>
<feature type="compositionally biased region" description="Low complexity" evidence="1">
    <location>
        <begin position="92"/>
        <end position="104"/>
    </location>
</feature>
<protein>
    <submittedName>
        <fullName evidence="2">Uncharacterized protein</fullName>
    </submittedName>
</protein>
<evidence type="ECO:0000313" key="2">
    <source>
        <dbReference type="EMBL" id="MCJ2184316.1"/>
    </source>
</evidence>
<keyword evidence="3" id="KW-1185">Reference proteome</keyword>
<feature type="region of interest" description="Disordered" evidence="1">
    <location>
        <begin position="1"/>
        <end position="39"/>
    </location>
</feature>
<accession>A0ABT0BGY7</accession>
<feature type="non-terminal residue" evidence="2">
    <location>
        <position position="1"/>
    </location>
</feature>
<comment type="caution">
    <text evidence="2">The sequence shown here is derived from an EMBL/GenBank/DDBJ whole genome shotgun (WGS) entry which is preliminary data.</text>
</comment>
<feature type="region of interest" description="Disordered" evidence="1">
    <location>
        <begin position="365"/>
        <end position="399"/>
    </location>
</feature>
<evidence type="ECO:0000256" key="1">
    <source>
        <dbReference type="SAM" id="MobiDB-lite"/>
    </source>
</evidence>
<feature type="compositionally biased region" description="Basic and acidic residues" evidence="1">
    <location>
        <begin position="8"/>
        <end position="17"/>
    </location>
</feature>
<organism evidence="2 3">
    <name type="scientific">Novosphingobium organovorum</name>
    <dbReference type="NCBI Taxonomy" id="2930092"/>
    <lineage>
        <taxon>Bacteria</taxon>
        <taxon>Pseudomonadati</taxon>
        <taxon>Pseudomonadota</taxon>
        <taxon>Alphaproteobacteria</taxon>
        <taxon>Sphingomonadales</taxon>
        <taxon>Sphingomonadaceae</taxon>
        <taxon>Novosphingobium</taxon>
    </lineage>
</organism>
<feature type="region of interest" description="Disordered" evidence="1">
    <location>
        <begin position="206"/>
        <end position="228"/>
    </location>
</feature>
<name>A0ABT0BGY7_9SPHN</name>
<feature type="compositionally biased region" description="Low complexity" evidence="1">
    <location>
        <begin position="206"/>
        <end position="215"/>
    </location>
</feature>
<proteinExistence type="predicted"/>
<gene>
    <name evidence="2" type="ORF">MTR62_16690</name>
</gene>
<evidence type="ECO:0000313" key="3">
    <source>
        <dbReference type="Proteomes" id="UP001162881"/>
    </source>
</evidence>